<organism evidence="1 2">
    <name type="scientific">Ancylostoma ceylanicum</name>
    <dbReference type="NCBI Taxonomy" id="53326"/>
    <lineage>
        <taxon>Eukaryota</taxon>
        <taxon>Metazoa</taxon>
        <taxon>Ecdysozoa</taxon>
        <taxon>Nematoda</taxon>
        <taxon>Chromadorea</taxon>
        <taxon>Rhabditida</taxon>
        <taxon>Rhabditina</taxon>
        <taxon>Rhabditomorpha</taxon>
        <taxon>Strongyloidea</taxon>
        <taxon>Ancylostomatidae</taxon>
        <taxon>Ancylostomatinae</taxon>
        <taxon>Ancylostoma</taxon>
    </lineage>
</organism>
<reference evidence="2" key="1">
    <citation type="journal article" date="2015" name="Nat. Genet.">
        <title>The genome and transcriptome of the zoonotic hookworm Ancylostoma ceylanicum identify infection-specific gene families.</title>
        <authorList>
            <person name="Schwarz E.M."/>
            <person name="Hu Y."/>
            <person name="Antoshechkin I."/>
            <person name="Miller M.M."/>
            <person name="Sternberg P.W."/>
            <person name="Aroian R.V."/>
        </authorList>
    </citation>
    <scope>NUCLEOTIDE SEQUENCE</scope>
    <source>
        <strain evidence="2">HY135</strain>
    </source>
</reference>
<dbReference type="Proteomes" id="UP000024635">
    <property type="component" value="Unassembled WGS sequence"/>
</dbReference>
<evidence type="ECO:0000313" key="1">
    <source>
        <dbReference type="EMBL" id="EYC31223.1"/>
    </source>
</evidence>
<dbReference type="EMBL" id="JARK01001340">
    <property type="protein sequence ID" value="EYC31223.1"/>
    <property type="molecule type" value="Genomic_DNA"/>
</dbReference>
<accession>A0A016VWT4</accession>
<dbReference type="AlphaFoldDB" id="A0A016VWT4"/>
<proteinExistence type="predicted"/>
<comment type="caution">
    <text evidence="1">The sequence shown here is derived from an EMBL/GenBank/DDBJ whole genome shotgun (WGS) entry which is preliminary data.</text>
</comment>
<name>A0A016VWT4_9BILA</name>
<protein>
    <submittedName>
        <fullName evidence="1">Uncharacterized protein</fullName>
    </submittedName>
</protein>
<evidence type="ECO:0000313" key="2">
    <source>
        <dbReference type="Proteomes" id="UP000024635"/>
    </source>
</evidence>
<gene>
    <name evidence="1" type="primary">Acey_s0004.g2032</name>
    <name evidence="1" type="ORF">Y032_0004g2032</name>
</gene>
<sequence length="157" mass="18564">MTSFTHKDMQLISIHHLLRNPVVLDNEVFMNYLSRESPYFSLLKNISQEASDGECECDEQQICCPNSTNEMNMENFLEKFNRLQDYLENSEVAWKETTQIHYVLIDIIDRLNKKISKLSHTCRKLQRRTAEITHQLGFIEELSSNVKSSKSRRSRQY</sequence>
<dbReference type="OrthoDB" id="5874785at2759"/>
<keyword evidence="2" id="KW-1185">Reference proteome</keyword>